<dbReference type="PROSITE" id="PS50096">
    <property type="entry name" value="IQ"/>
    <property type="match status" value="38"/>
</dbReference>
<keyword evidence="9" id="KW-0175">Coiled coil</keyword>
<dbReference type="FunFam" id="1.20.5.190:FF:000008">
    <property type="entry name" value="Abnormal spindle-like microcephaly-associated protein homolog"/>
    <property type="match status" value="6"/>
</dbReference>
<evidence type="ECO:0000313" key="13">
    <source>
        <dbReference type="EMBL" id="NXE82820.1"/>
    </source>
</evidence>
<keyword evidence="5" id="KW-0132">Cell division</keyword>
<dbReference type="GO" id="GO:0000922">
    <property type="term" value="C:spindle pole"/>
    <property type="evidence" value="ECO:0007669"/>
    <property type="project" value="TreeGrafter"/>
</dbReference>
<evidence type="ECO:0000256" key="4">
    <source>
        <dbReference type="ARBA" id="ARBA00022553"/>
    </source>
</evidence>
<accession>A0A7K8PUH7</accession>
<dbReference type="Pfam" id="PF00307">
    <property type="entry name" value="CH"/>
    <property type="match status" value="1"/>
</dbReference>
<dbReference type="GO" id="GO:0007051">
    <property type="term" value="P:spindle organization"/>
    <property type="evidence" value="ECO:0007669"/>
    <property type="project" value="TreeGrafter"/>
</dbReference>
<dbReference type="CDD" id="cd21223">
    <property type="entry name" value="CH_ASPM_rpt1"/>
    <property type="match status" value="1"/>
</dbReference>
<dbReference type="Gene3D" id="2.60.40.10">
    <property type="entry name" value="Immunoglobulins"/>
    <property type="match status" value="1"/>
</dbReference>
<feature type="domain" description="Calponin-homology (CH)" evidence="12">
    <location>
        <begin position="1073"/>
        <end position="1223"/>
    </location>
</feature>
<dbReference type="SUPFAM" id="SSF47576">
    <property type="entry name" value="Calponin-homology domain, CH-domain"/>
    <property type="match status" value="1"/>
</dbReference>
<dbReference type="CDD" id="cd21224">
    <property type="entry name" value="CH_ASPM_rpt2"/>
    <property type="match status" value="1"/>
</dbReference>
<dbReference type="Pfam" id="PF00612">
    <property type="entry name" value="IQ"/>
    <property type="match status" value="34"/>
</dbReference>
<dbReference type="GO" id="GO:0005737">
    <property type="term" value="C:cytoplasm"/>
    <property type="evidence" value="ECO:0007669"/>
    <property type="project" value="UniProtKB-SubCell"/>
</dbReference>
<feature type="non-terminal residue" evidence="13">
    <location>
        <position position="3394"/>
    </location>
</feature>
<dbReference type="FunFam" id="1.20.5.190:FF:000009">
    <property type="entry name" value="Abnormal spindle-like microcephaly-associated protein homolog"/>
    <property type="match status" value="3"/>
</dbReference>
<dbReference type="FunFam" id="1.20.5.190:FF:000030">
    <property type="entry name" value="Abnormal spindle-like microcephaly-associated protein homolog"/>
    <property type="match status" value="1"/>
</dbReference>
<evidence type="ECO:0000256" key="3">
    <source>
        <dbReference type="ARBA" id="ARBA00022490"/>
    </source>
</evidence>
<gene>
    <name evidence="13" type="primary">Aspm</name>
    <name evidence="13" type="ORF">COCCOC_R04186</name>
</gene>
<dbReference type="EMBL" id="VWPP01000666">
    <property type="protein sequence ID" value="NXE82820.1"/>
    <property type="molecule type" value="Genomic_DNA"/>
</dbReference>
<keyword evidence="3" id="KW-0963">Cytoplasm</keyword>
<reference evidence="13 14" key="1">
    <citation type="submission" date="2019-09" db="EMBL/GenBank/DDBJ databases">
        <title>Bird 10,000 Genomes (B10K) Project - Family phase.</title>
        <authorList>
            <person name="Zhang G."/>
        </authorList>
    </citation>
    <scope>NUCLEOTIDE SEQUENCE [LARGE SCALE GENOMIC DNA]</scope>
    <source>
        <strain evidence="13">B10K-CU-031-03</strain>
        <tissue evidence="13">Muscle</tissue>
    </source>
</reference>
<dbReference type="FunFam" id="1.10.418.10:FF:000051">
    <property type="entry name" value="Abnormal spindle-like microcephaly-associated protein homolog"/>
    <property type="match status" value="1"/>
</dbReference>
<evidence type="ECO:0000259" key="12">
    <source>
        <dbReference type="PROSITE" id="PS50021"/>
    </source>
</evidence>
<dbReference type="Proteomes" id="UP000525205">
    <property type="component" value="Unassembled WGS sequence"/>
</dbReference>
<dbReference type="GO" id="GO:0051295">
    <property type="term" value="P:establishment of meiotic spindle localization"/>
    <property type="evidence" value="ECO:0007669"/>
    <property type="project" value="TreeGrafter"/>
</dbReference>
<keyword evidence="6" id="KW-0677">Repeat</keyword>
<keyword evidence="8" id="KW-0112">Calmodulin-binding</keyword>
<evidence type="ECO:0000256" key="8">
    <source>
        <dbReference type="ARBA" id="ARBA00022860"/>
    </source>
</evidence>
<dbReference type="FunFam" id="2.60.40.10:FF:001429">
    <property type="entry name" value="Abnormal spindle-like microcephaly-associated protein homolog"/>
    <property type="match status" value="1"/>
</dbReference>
<dbReference type="InterPro" id="IPR013783">
    <property type="entry name" value="Ig-like_fold"/>
</dbReference>
<name>A0A7K8PUH7_COCCO</name>
<evidence type="ECO:0000256" key="1">
    <source>
        <dbReference type="ARBA" id="ARBA00004123"/>
    </source>
</evidence>
<dbReference type="Gene3D" id="1.20.5.190">
    <property type="match status" value="31"/>
</dbReference>
<evidence type="ECO:0000256" key="2">
    <source>
        <dbReference type="ARBA" id="ARBA00004496"/>
    </source>
</evidence>
<dbReference type="SMART" id="SM00033">
    <property type="entry name" value="CH"/>
    <property type="match status" value="2"/>
</dbReference>
<sequence length="3394" mass="396957">MAAGSFAGAAVWELSAAASPRRRRWAARGGEEEAGEAPAVLVLSHFSRPPFLTFGSLRVGASRTRLLGIDNPNAEDAEVVVDRFPGSARGFSIEHRRFSVQSGQRIFVSVTWTPLEEGKVRELVTFVINDIVKHQAVLLGVAEQPPRKKKSLWDTIKKKKSSEPSVSIKVKKSNLKVKNVNKTFQVSQKVDRIRSPLQPCENQNTRKNSMSPGDDSLVGSENKLLISPIAPVLEEHRNTVCTPLAMRRSTTFSDIAATVNQELLLEIDSCNVKKFVDEHNELKSESACSSTGVAQLPISHNEVILNCTLSPVCTPERSASVPVLSTRRILSPDSFVNDSYQMEIDIIEQPVPILSPDQFVKDSLSDNQSKTPKLEAALISSTTETYVVKKLLPSKWKRNGDIETKPHVHIEHNLNEVLEAHNVESQVLHYDKPKENHFSFPSTEELKTCNSSRRDQPKKCPVRPVCSATVIKNKPEAAEEKRMEILQPKSKKCLNKAIMDCANVVPVCTKAEISKHLPVIGPISAENKRHNDKVNSSPTGSTCLGRKRKSEIYVENSRVTAPLYVEEVERKRTLTSSVDDKMHTTMRPSAFKPANRQRVGQRKKAGSSLQKACKSTNRISKPIPGLAQSHLTFVKPLKTVIPRHPMPFAAKNMFYDERWKEKQQRGFTWWLNFVLTPDDFSVKTNTSQVNAAALVLGEENNHKTSVPKAPTKDEASLKAYTAHRKLNKLRRDACRLFTSETMVKAIKKLEVEIESRRLLVRRDRHLWKDVGERQKVLNWLLSYNPLWLRIGLETVYGELIALESNSDVMGLAIFILNRLLWNPDIAAEYRHPTVPHLYREGHEEALSKFTLKKLLLLVCFLDCAKRSRMIDHDPCLFCKDSEFKASKDLLLAFSRDFLSGEGDLSRHLSFLGLPVSHVQTPLDEFDFAVTNLAVDLQCGIRLVRTMELLTKNWNLSKQLRVPAISRLQKMHNVDIVLNVLKERGIHLKDESGASIDSRDIVDRHRERTLALLWKIVFAFQVDVFLNVEQLKEEIEFLKNARKRQAQLGAIKTFPNCHGVLEDNGSDSSAESYSENVKLLMAWVNAVCGFYNIKVENFTVCFSDGRVLCHLIHHYHPCYVPLEAVWQCTTQTVECSRTHTVGLNSSSSSSSESDTSLNVKEGMFDQILYKELLDNERKNFQLINAAVSDLGGIPAMIHHSDMSNTIPDEKVVITYVSFLCSRLLDLRQESRAAQLIQSAWRNYRLKRELELSQERDRAARIIQKCAVNFLSRRHILKKVNAAVFIQKHWRRYLARMTFLNLKKTKLEEARSKSATVIQAYWRRYSARKSYLRLRYYVIFVQARIRMVKSVAAYKRIVWATVTIQSHLRASKLAKKDRQRYEILKSSALTIQSAFRRWRKYKIQQQIKATLVLQTYFRKWQSSKLAKRKRATLVIQSWYRMHRELKQYLRIKQSVIKIQAWYRCQLARRIYQEHRAKIVTIQQCYRAYKLGKIEREYYLQKRAAVIVLQAAFRGMKARKLFRQTKAVCVVQSMWRMKKEKLRFLRLKKSVTTLQSHVRRYQQVKRYKEIKNAASVIQTWYRSHVASKKAAASFQRMCLAAVVLQSAYRGMEARKEARILRSVIKIQSSYRAYIIRKRFKNLKDATVKIQAFVKMRQARKHYCALREATLYVQRRYRSRRSALQLKEDYRKLKGACIRIQAAVRGCLVRKRIQRWRETAVFLQARYRMRRDRTRYLSIYSAAVVIQKHYRAYKKQLCQRQAFLQVKKAAVCLQAAYRGYKARKKLELEYRAAIKIQTAFRAHAARMKYMAMVQASIVIQRWYRAYKTGNMQRLNFLMTRAAVISLQAAFRGWKVRKQIQRQCAAATKIQSAFRKFMALKKFRLINRAVLTIQKHYRASVIGQKQQQEYVRLRNSVVHLQAIWRGKTVRKTIQKKHNLATIIQSYYRMHVNQLKYKKLRQATLVIQKYFRAYCMKKKQRAIYLKVKAAVLVLQSAYRGMTVRKQLSKLNKAATTIQAAFKSYLIKKDYERLRSAAVVVQRHYRAIIHAKRQKQKYLSLKKATVKMQATYRGVRVRRQIHCMHQAAICIQATFKMHRMNIKYRAMKMAAIIIQRQYRAFCLGKVQRKKYLELKKSIVILQAACRGMKVRQDLKAMHQSAVIIQSYYRMHKQQRDFRKLLLATRRIQQWFRACKERGTQVRNYMIMKSATLCIQAAFRGMKTRRLLRTMSESAERIQRRFRTFLKRKYFLSIKTAAIVIQRKYRATKLAKIQRQKYLSFLSAAVTIQSIYRGFVVRKKMQQMHQAATVIQATLRMRKIYISYQAVRLASVIIQQRYRAYREGKRVREIYLKQYNSVLVLQAAYRGMKTRCFLKKRHEAALIIQRNYRMYQQQCHYRKVQWATQLIQKRYRANNLKKIAVQQYSSLKKAATCIQKAFRNMRAKKHREMHCAAIVVQKNFKAFRERQRYLSLKAATLVFQRRYRALILSRQHTSEYLSLRRATIHIQAVYRGIRVRKSIERMHLAASAIQSAYKMHRNRSSYQNMRIAAIVIQNHYRSYIKGKKQRKKYLAMKNSALVIQAVYRGMKERQKLKIMHVSAIVIQSSYRMYIQRRYYKQLCWAVRVIQQRFRAKMAKEADMENYAKIKKAVICLQSSFRAKKARQLYKTKVAARCIQSFLQMSVERRCFLEKKAAAITIQSMFRCQRTRTRYKLIRSSAVAIQRWYRACHRARLQKAEYSARRQAVVIIQSAFRGMKARKTARHIRAARKIQSFLQMAVQRRKFIRIRTAAITLRAYYLMHKTKSQYTSYKKAAVVLQRCYRSHLAVKYQRMTYLQTRRNIIIVQARVRGFIEKKRFHKIKESTVKIQASYRGYKARQWVNKMRAAQVIQAWFRGCRARKEYASVVKAIRVIQSRFKTKQQRKRFLKMKSCALTIQRRWRATLTARMIQQQFLATKNAAVTIQLAYRQYRARRLLRKVSAAVIIQKHLRAWQEGRLQFMKYNKTRRAVIKLQAFIRGYLVRKKFSEQKQKKRLLYFTAAAYHHISAIKIQRAYRIHLILKVAQNQISSVLIIQRWFRAKMQQKRFLRDYQRIIRLQRMIRGWLNHRNNAATIIQRNVQRFLVCRRRRRFAVGIIKFQALWRGYSWRKCNDTAETKALRRSLEKANEKSREENKLCNRTAIAIEYLLKYKHISYILAALKHLEVATRLSPLCCENMAQSRAIFTIFVLIRSCNRSVPCMDVIRYSIQVLLNVSKYERTTQAVYEVENSVDTLLDLLQMYRGKAGDKISEKGGSIFTKTCCLLAILSKDSKRALEIRSIPRAVTCIQSLYKLTARKHKMDAERIRVKQKTNTFLSGTSFVPVTPLRIKTVSRIKPDWVLRKDNMQEIVDPLQAILMVVDTLGIACY</sequence>
<feature type="non-terminal residue" evidence="13">
    <location>
        <position position="1"/>
    </location>
</feature>
<evidence type="ECO:0000256" key="7">
    <source>
        <dbReference type="ARBA" id="ARBA00022776"/>
    </source>
</evidence>
<dbReference type="InterPro" id="IPR031549">
    <property type="entry name" value="ASH"/>
</dbReference>
<keyword evidence="11" id="KW-0131">Cell cycle</keyword>
<dbReference type="InterPro" id="IPR001715">
    <property type="entry name" value="CH_dom"/>
</dbReference>
<comment type="subcellular location">
    <subcellularLocation>
        <location evidence="2">Cytoplasm</location>
    </subcellularLocation>
    <subcellularLocation>
        <location evidence="1">Nucleus</location>
    </subcellularLocation>
</comment>
<dbReference type="PANTHER" id="PTHR22706:SF1">
    <property type="entry name" value="ASSEMBLY FACTOR FOR SPINDLE MICROTUBULES"/>
    <property type="match status" value="1"/>
</dbReference>
<evidence type="ECO:0000256" key="10">
    <source>
        <dbReference type="ARBA" id="ARBA00023242"/>
    </source>
</evidence>
<dbReference type="GO" id="GO:0005634">
    <property type="term" value="C:nucleus"/>
    <property type="evidence" value="ECO:0007669"/>
    <property type="project" value="UniProtKB-SubCell"/>
</dbReference>
<evidence type="ECO:0000256" key="11">
    <source>
        <dbReference type="ARBA" id="ARBA00023306"/>
    </source>
</evidence>
<dbReference type="Pfam" id="PF15780">
    <property type="entry name" value="ASH"/>
    <property type="match status" value="1"/>
</dbReference>
<proteinExistence type="predicted"/>
<dbReference type="GO" id="GO:0005516">
    <property type="term" value="F:calmodulin binding"/>
    <property type="evidence" value="ECO:0007669"/>
    <property type="project" value="UniProtKB-KW"/>
</dbReference>
<dbReference type="PROSITE" id="PS50021">
    <property type="entry name" value="CH"/>
    <property type="match status" value="2"/>
</dbReference>
<dbReference type="SUPFAM" id="SSF52540">
    <property type="entry name" value="P-loop containing nucleoside triphosphate hydrolases"/>
    <property type="match status" value="17"/>
</dbReference>
<dbReference type="InterPro" id="IPR051185">
    <property type="entry name" value="ASPM"/>
</dbReference>
<dbReference type="GO" id="GO:0000278">
    <property type="term" value="P:mitotic cell cycle"/>
    <property type="evidence" value="ECO:0007669"/>
    <property type="project" value="TreeGrafter"/>
</dbReference>
<evidence type="ECO:0000256" key="5">
    <source>
        <dbReference type="ARBA" id="ARBA00022618"/>
    </source>
</evidence>
<keyword evidence="7" id="KW-0498">Mitosis</keyword>
<evidence type="ECO:0000313" key="14">
    <source>
        <dbReference type="Proteomes" id="UP000525205"/>
    </source>
</evidence>
<keyword evidence="10" id="KW-0539">Nucleus</keyword>
<keyword evidence="14" id="KW-1185">Reference proteome</keyword>
<comment type="caution">
    <text evidence="13">The sequence shown here is derived from an EMBL/GenBank/DDBJ whole genome shotgun (WGS) entry which is preliminary data.</text>
</comment>
<feature type="domain" description="Calponin-homology (CH)" evidence="12">
    <location>
        <begin position="884"/>
        <end position="1020"/>
    </location>
</feature>
<dbReference type="InterPro" id="IPR027417">
    <property type="entry name" value="P-loop_NTPase"/>
</dbReference>
<keyword evidence="4" id="KW-0597">Phosphoprotein</keyword>
<dbReference type="SMART" id="SM00015">
    <property type="entry name" value="IQ"/>
    <property type="match status" value="63"/>
</dbReference>
<dbReference type="PANTHER" id="PTHR22706">
    <property type="entry name" value="ASSEMBLY FACTOR FOR SPINDLE MICROTUBULES"/>
    <property type="match status" value="1"/>
</dbReference>
<evidence type="ECO:0000256" key="9">
    <source>
        <dbReference type="ARBA" id="ARBA00023054"/>
    </source>
</evidence>
<evidence type="ECO:0000256" key="6">
    <source>
        <dbReference type="ARBA" id="ARBA00022737"/>
    </source>
</evidence>
<organism evidence="13 14">
    <name type="scientific">Cochlearius cochlearius</name>
    <name type="common">Boat-billed heron</name>
    <dbReference type="NCBI Taxonomy" id="110676"/>
    <lineage>
        <taxon>Eukaryota</taxon>
        <taxon>Metazoa</taxon>
        <taxon>Chordata</taxon>
        <taxon>Craniata</taxon>
        <taxon>Vertebrata</taxon>
        <taxon>Euteleostomi</taxon>
        <taxon>Archelosauria</taxon>
        <taxon>Archosauria</taxon>
        <taxon>Dinosauria</taxon>
        <taxon>Saurischia</taxon>
        <taxon>Theropoda</taxon>
        <taxon>Coelurosauria</taxon>
        <taxon>Aves</taxon>
        <taxon>Neognathae</taxon>
        <taxon>Neoaves</taxon>
        <taxon>Aequornithes</taxon>
        <taxon>Pelecaniformes</taxon>
        <taxon>Ardeidae</taxon>
        <taxon>Cochlearius</taxon>
    </lineage>
</organism>
<dbReference type="InterPro" id="IPR036872">
    <property type="entry name" value="CH_dom_sf"/>
</dbReference>
<dbReference type="Gene3D" id="1.10.418.10">
    <property type="entry name" value="Calponin-like domain"/>
    <property type="match status" value="2"/>
</dbReference>
<dbReference type="GO" id="GO:0051301">
    <property type="term" value="P:cell division"/>
    <property type="evidence" value="ECO:0007669"/>
    <property type="project" value="UniProtKB-KW"/>
</dbReference>
<dbReference type="InterPro" id="IPR000048">
    <property type="entry name" value="IQ_motif_EF-hand-BS"/>
</dbReference>
<protein>
    <submittedName>
        <fullName evidence="13">ASPM protein</fullName>
    </submittedName>
</protein>